<accession>A0A7G8PVZ0</accession>
<dbReference type="EMBL" id="CP052909">
    <property type="protein sequence ID" value="QNJ98506.1"/>
    <property type="molecule type" value="Genomic_DNA"/>
</dbReference>
<dbReference type="AlphaFoldDB" id="A0A7G8PVZ0"/>
<evidence type="ECO:0000256" key="2">
    <source>
        <dbReference type="SAM" id="SignalP"/>
    </source>
</evidence>
<dbReference type="RefSeq" id="WP_222614541.1">
    <property type="nucleotide sequence ID" value="NZ_CP052909.1"/>
</dbReference>
<name>A0A7G8PVZ0_9FLAO</name>
<evidence type="ECO:0000313" key="4">
    <source>
        <dbReference type="Proteomes" id="UP000515514"/>
    </source>
</evidence>
<reference evidence="3 4" key="1">
    <citation type="submission" date="2020-04" db="EMBL/GenBank/DDBJ databases">
        <title>Genome sequence of Altibacter aquimarinus strain ALE3EI.</title>
        <authorList>
            <person name="Oh H.-M."/>
            <person name="Jang D."/>
        </authorList>
    </citation>
    <scope>NUCLEOTIDE SEQUENCE [LARGE SCALE GENOMIC DNA]</scope>
    <source>
        <strain evidence="3 4">ALE3EI</strain>
    </source>
</reference>
<dbReference type="Gene3D" id="1.25.40.20">
    <property type="entry name" value="Ankyrin repeat-containing domain"/>
    <property type="match status" value="1"/>
</dbReference>
<feature type="chain" id="PRO_5028887641" evidence="2">
    <location>
        <begin position="19"/>
        <end position="168"/>
    </location>
</feature>
<gene>
    <name evidence="3" type="ORF">ALE3EI_1959</name>
</gene>
<dbReference type="InterPro" id="IPR036770">
    <property type="entry name" value="Ankyrin_rpt-contain_sf"/>
</dbReference>
<dbReference type="Pfam" id="PF00023">
    <property type="entry name" value="Ank"/>
    <property type="match status" value="1"/>
</dbReference>
<dbReference type="PROSITE" id="PS50297">
    <property type="entry name" value="ANK_REP_REGION"/>
    <property type="match status" value="1"/>
</dbReference>
<proteinExistence type="predicted"/>
<evidence type="ECO:0000313" key="3">
    <source>
        <dbReference type="EMBL" id="QNJ98506.1"/>
    </source>
</evidence>
<dbReference type="Proteomes" id="UP000515514">
    <property type="component" value="Chromosome"/>
</dbReference>
<protein>
    <submittedName>
        <fullName evidence="3">Ankyrin repeat domain protein</fullName>
    </submittedName>
</protein>
<keyword evidence="4" id="KW-1185">Reference proteome</keyword>
<keyword evidence="2" id="KW-0732">Signal</keyword>
<feature type="signal peptide" evidence="2">
    <location>
        <begin position="1"/>
        <end position="18"/>
    </location>
</feature>
<organism evidence="3 4">
    <name type="scientific">Constantimarinum furrinae</name>
    <dbReference type="NCBI Taxonomy" id="2562285"/>
    <lineage>
        <taxon>Bacteria</taxon>
        <taxon>Pseudomonadati</taxon>
        <taxon>Bacteroidota</taxon>
        <taxon>Flavobacteriia</taxon>
        <taxon>Flavobacteriales</taxon>
        <taxon>Flavobacteriaceae</taxon>
        <taxon>Altibacter/Constantimarinum group</taxon>
        <taxon>Constantimarinum</taxon>
    </lineage>
</organism>
<dbReference type="KEGG" id="alti:ALE3EI_1959"/>
<dbReference type="SMART" id="SM00248">
    <property type="entry name" value="ANK"/>
    <property type="match status" value="2"/>
</dbReference>
<keyword evidence="1" id="KW-0040">ANK repeat</keyword>
<dbReference type="PROSITE" id="PS50088">
    <property type="entry name" value="ANK_REPEAT"/>
    <property type="match status" value="1"/>
</dbReference>
<dbReference type="SUPFAM" id="SSF48403">
    <property type="entry name" value="Ankyrin repeat"/>
    <property type="match status" value="1"/>
</dbReference>
<feature type="repeat" description="ANK" evidence="1">
    <location>
        <begin position="75"/>
        <end position="107"/>
    </location>
</feature>
<sequence>MKRSQFLKTLGTSGFVIAGTSLMSFSAPQTNDPQLDKEMVATFVGAGHGRFDVVKSLLEEHPTLLNAAHDWKFGDFETALGAASHVGNKEIAQYLINKGAQVNIFTAALFGKMEIVKPMLTAFPESLNAKGPHGFTLLHHAIKGGEDAIEVKEYLESLGAVETKIELY</sequence>
<dbReference type="InterPro" id="IPR002110">
    <property type="entry name" value="Ankyrin_rpt"/>
</dbReference>
<evidence type="ECO:0000256" key="1">
    <source>
        <dbReference type="PROSITE-ProRule" id="PRU00023"/>
    </source>
</evidence>